<reference evidence="1" key="1">
    <citation type="submission" date="2020-05" db="EMBL/GenBank/DDBJ databases">
        <title>Large-scale comparative analyses of tick genomes elucidate their genetic diversity and vector capacities.</title>
        <authorList>
            <person name="Jia N."/>
            <person name="Wang J."/>
            <person name="Shi W."/>
            <person name="Du L."/>
            <person name="Sun Y."/>
            <person name="Zhan W."/>
            <person name="Jiang J."/>
            <person name="Wang Q."/>
            <person name="Zhang B."/>
            <person name="Ji P."/>
            <person name="Sakyi L.B."/>
            <person name="Cui X."/>
            <person name="Yuan T."/>
            <person name="Jiang B."/>
            <person name="Yang W."/>
            <person name="Lam T.T.-Y."/>
            <person name="Chang Q."/>
            <person name="Ding S."/>
            <person name="Wang X."/>
            <person name="Zhu J."/>
            <person name="Ruan X."/>
            <person name="Zhao L."/>
            <person name="Wei J."/>
            <person name="Que T."/>
            <person name="Du C."/>
            <person name="Cheng J."/>
            <person name="Dai P."/>
            <person name="Han X."/>
            <person name="Huang E."/>
            <person name="Gao Y."/>
            <person name="Liu J."/>
            <person name="Shao H."/>
            <person name="Ye R."/>
            <person name="Li L."/>
            <person name="Wei W."/>
            <person name="Wang X."/>
            <person name="Wang C."/>
            <person name="Yang T."/>
            <person name="Huo Q."/>
            <person name="Li W."/>
            <person name="Guo W."/>
            <person name="Chen H."/>
            <person name="Zhou L."/>
            <person name="Ni X."/>
            <person name="Tian J."/>
            <person name="Zhou Y."/>
            <person name="Sheng Y."/>
            <person name="Liu T."/>
            <person name="Pan Y."/>
            <person name="Xia L."/>
            <person name="Li J."/>
            <person name="Zhao F."/>
            <person name="Cao W."/>
        </authorList>
    </citation>
    <scope>NUCLEOTIDE SEQUENCE</scope>
    <source>
        <strain evidence="1">Hyas-2018</strain>
    </source>
</reference>
<comment type="caution">
    <text evidence="1">The sequence shown here is derived from an EMBL/GenBank/DDBJ whole genome shotgun (WGS) entry which is preliminary data.</text>
</comment>
<evidence type="ECO:0000313" key="1">
    <source>
        <dbReference type="EMBL" id="KAH6928829.1"/>
    </source>
</evidence>
<dbReference type="Proteomes" id="UP000821845">
    <property type="component" value="Chromosome 6"/>
</dbReference>
<keyword evidence="2" id="KW-1185">Reference proteome</keyword>
<sequence length="233" mass="25524">MRGHDLHSLIQAFVLSRFVYSLMYLFLSRTEEDEVNSFIHLAYKLALSFSTSTSTTWLLSMGIHSSLTELRQAHRSAQLLSLCRTRPVPAHAAHPGNVAANSITHNSTDRASPPPPGMDMGDALLIYHDITLHVIATAQIPFPAPPTLVVLTSGPHLSHSCTSCPLPSRDVLTGLRLKWQLPCHLRAHFIPVPSTPTPCLWTLKESTAVEGCFVQHRAGSSALAGDLDRGRRN</sequence>
<evidence type="ECO:0000313" key="2">
    <source>
        <dbReference type="Proteomes" id="UP000821845"/>
    </source>
</evidence>
<accession>A0ACB7S4K8</accession>
<dbReference type="EMBL" id="CM023486">
    <property type="protein sequence ID" value="KAH6928829.1"/>
    <property type="molecule type" value="Genomic_DNA"/>
</dbReference>
<protein>
    <submittedName>
        <fullName evidence="1">Uncharacterized protein</fullName>
    </submittedName>
</protein>
<gene>
    <name evidence="1" type="ORF">HPB50_020126</name>
</gene>
<proteinExistence type="predicted"/>
<name>A0ACB7S4K8_HYAAI</name>
<organism evidence="1 2">
    <name type="scientific">Hyalomma asiaticum</name>
    <name type="common">Tick</name>
    <dbReference type="NCBI Taxonomy" id="266040"/>
    <lineage>
        <taxon>Eukaryota</taxon>
        <taxon>Metazoa</taxon>
        <taxon>Ecdysozoa</taxon>
        <taxon>Arthropoda</taxon>
        <taxon>Chelicerata</taxon>
        <taxon>Arachnida</taxon>
        <taxon>Acari</taxon>
        <taxon>Parasitiformes</taxon>
        <taxon>Ixodida</taxon>
        <taxon>Ixodoidea</taxon>
        <taxon>Ixodidae</taxon>
        <taxon>Hyalomminae</taxon>
        <taxon>Hyalomma</taxon>
    </lineage>
</organism>